<gene>
    <name evidence="2" type="ORF">CK203_045527</name>
    <name evidence="1" type="ORF">CK203_049697</name>
</gene>
<name>A0A438H1H2_VITVI</name>
<accession>A0A438H1H2</accession>
<evidence type="ECO:0000313" key="3">
    <source>
        <dbReference type="Proteomes" id="UP000288805"/>
    </source>
</evidence>
<protein>
    <submittedName>
        <fullName evidence="1">Uncharacterized protein</fullName>
    </submittedName>
</protein>
<dbReference type="Proteomes" id="UP000288805">
    <property type="component" value="Unassembled WGS sequence"/>
</dbReference>
<reference evidence="1 3" key="1">
    <citation type="journal article" date="2018" name="PLoS Genet.">
        <title>Population sequencing reveals clonal diversity and ancestral inbreeding in the grapevine cultivar Chardonnay.</title>
        <authorList>
            <person name="Roach M.J."/>
            <person name="Johnson D.L."/>
            <person name="Bohlmann J."/>
            <person name="van Vuuren H.J."/>
            <person name="Jones S.J."/>
            <person name="Pretorius I.S."/>
            <person name="Schmidt S.A."/>
            <person name="Borneman A.R."/>
        </authorList>
    </citation>
    <scope>NUCLEOTIDE SEQUENCE [LARGE SCALE GENOMIC DNA]</scope>
    <source>
        <strain evidence="3">cv. Chardonnay</strain>
        <strain evidence="1">I10V1</strain>
        <tissue evidence="1">Leaf</tissue>
    </source>
</reference>
<comment type="caution">
    <text evidence="1">The sequence shown here is derived from an EMBL/GenBank/DDBJ whole genome shotgun (WGS) entry which is preliminary data.</text>
</comment>
<dbReference type="AlphaFoldDB" id="A0A438H1H2"/>
<dbReference type="EMBL" id="QGNW01000205">
    <property type="protein sequence ID" value="RVW85335.1"/>
    <property type="molecule type" value="Genomic_DNA"/>
</dbReference>
<evidence type="ECO:0000313" key="1">
    <source>
        <dbReference type="EMBL" id="RVW78147.1"/>
    </source>
</evidence>
<organism evidence="1 3">
    <name type="scientific">Vitis vinifera</name>
    <name type="common">Grape</name>
    <dbReference type="NCBI Taxonomy" id="29760"/>
    <lineage>
        <taxon>Eukaryota</taxon>
        <taxon>Viridiplantae</taxon>
        <taxon>Streptophyta</taxon>
        <taxon>Embryophyta</taxon>
        <taxon>Tracheophyta</taxon>
        <taxon>Spermatophyta</taxon>
        <taxon>Magnoliopsida</taxon>
        <taxon>eudicotyledons</taxon>
        <taxon>Gunneridae</taxon>
        <taxon>Pentapetalae</taxon>
        <taxon>rosids</taxon>
        <taxon>Vitales</taxon>
        <taxon>Vitaceae</taxon>
        <taxon>Viteae</taxon>
        <taxon>Vitis</taxon>
    </lineage>
</organism>
<evidence type="ECO:0000313" key="2">
    <source>
        <dbReference type="EMBL" id="RVW85335.1"/>
    </source>
</evidence>
<dbReference type="PANTHER" id="PTHR47817">
    <property type="entry name" value="OS04G0686300 PROTEIN"/>
    <property type="match status" value="1"/>
</dbReference>
<dbReference type="SUPFAM" id="SSF69786">
    <property type="entry name" value="YggU-like"/>
    <property type="match status" value="1"/>
</dbReference>
<dbReference type="PANTHER" id="PTHR47817:SF2">
    <property type="entry name" value="OS04G0686300 PROTEIN"/>
    <property type="match status" value="1"/>
</dbReference>
<dbReference type="EMBL" id="QGNW01000301">
    <property type="protein sequence ID" value="RVW78147.1"/>
    <property type="molecule type" value="Genomic_DNA"/>
</dbReference>
<dbReference type="InterPro" id="IPR036591">
    <property type="entry name" value="YggU-like_sf"/>
</dbReference>
<sequence length="46" mass="5045">MNMVVGVKRRQVSISSGSKSRDKVVIVEEVTLQGVFDALDKVSKSH</sequence>
<proteinExistence type="predicted"/>